<dbReference type="GO" id="GO:0005737">
    <property type="term" value="C:cytoplasm"/>
    <property type="evidence" value="ECO:0007669"/>
    <property type="project" value="UniProtKB-SubCell"/>
</dbReference>
<keyword evidence="5 7" id="KW-0067">ATP-binding</keyword>
<dbReference type="Gene3D" id="3.30.565.10">
    <property type="entry name" value="Histidine kinase-like ATPase, C-terminal domain"/>
    <property type="match status" value="1"/>
</dbReference>
<dbReference type="AlphaFoldDB" id="A0A6H2H4A0"/>
<comment type="function">
    <text evidence="7">Member of the two-component regulatory system DegS/DegU, which plays an important role in the transition growth phase.</text>
</comment>
<keyword evidence="6 7" id="KW-0902">Two-component regulatory system</keyword>
<evidence type="ECO:0000256" key="2">
    <source>
        <dbReference type="ARBA" id="ARBA00022679"/>
    </source>
</evidence>
<proteinExistence type="predicted"/>
<dbReference type="GO" id="GO:0019904">
    <property type="term" value="F:protein domain specific binding"/>
    <property type="evidence" value="ECO:0007669"/>
    <property type="project" value="InterPro"/>
</dbReference>
<dbReference type="GO" id="GO:0000155">
    <property type="term" value="F:phosphorelay sensor kinase activity"/>
    <property type="evidence" value="ECO:0007669"/>
    <property type="project" value="UniProtKB-UniRule"/>
</dbReference>
<dbReference type="GO" id="GO:0016020">
    <property type="term" value="C:membrane"/>
    <property type="evidence" value="ECO:0007669"/>
    <property type="project" value="InterPro"/>
</dbReference>
<gene>
    <name evidence="11" type="ORF">HGI30_21175</name>
</gene>
<keyword evidence="7" id="KW-0378">Hydrolase</keyword>
<evidence type="ECO:0000256" key="4">
    <source>
        <dbReference type="ARBA" id="ARBA00022777"/>
    </source>
</evidence>
<dbReference type="InterPro" id="IPR016381">
    <property type="entry name" value="Sig_transdc_His_kinase_DegS"/>
</dbReference>
<dbReference type="InterPro" id="IPR003594">
    <property type="entry name" value="HATPase_dom"/>
</dbReference>
<dbReference type="InterPro" id="IPR005467">
    <property type="entry name" value="His_kinase_dom"/>
</dbReference>
<dbReference type="PANTHER" id="PTHR24421">
    <property type="entry name" value="NITRATE/NITRITE SENSOR PROTEIN NARX-RELATED"/>
    <property type="match status" value="1"/>
</dbReference>
<dbReference type="Pfam" id="PF05384">
    <property type="entry name" value="DegS"/>
    <property type="match status" value="1"/>
</dbReference>
<evidence type="ECO:0000256" key="6">
    <source>
        <dbReference type="ARBA" id="ARBA00023012"/>
    </source>
</evidence>
<dbReference type="InterPro" id="IPR011712">
    <property type="entry name" value="Sig_transdc_His_kin_sub3_dim/P"/>
</dbReference>
<accession>A0A6H2H4A0</accession>
<dbReference type="PANTHER" id="PTHR24421:SF55">
    <property type="entry name" value="SENSOR HISTIDINE KINASE YDFH"/>
    <property type="match status" value="1"/>
</dbReference>
<dbReference type="Gene3D" id="1.20.5.1930">
    <property type="match status" value="1"/>
</dbReference>
<dbReference type="Proteomes" id="UP000502136">
    <property type="component" value="Chromosome"/>
</dbReference>
<keyword evidence="12" id="KW-1185">Reference proteome</keyword>
<evidence type="ECO:0000256" key="8">
    <source>
        <dbReference type="SAM" id="Coils"/>
    </source>
</evidence>
<dbReference type="EC" id="3.1.3.-" evidence="7"/>
<dbReference type="EC" id="2.7.13.3" evidence="7"/>
<evidence type="ECO:0000313" key="11">
    <source>
        <dbReference type="EMBL" id="QJC54524.1"/>
    </source>
</evidence>
<evidence type="ECO:0000259" key="9">
    <source>
        <dbReference type="PROSITE" id="PS50109"/>
    </source>
</evidence>
<keyword evidence="8" id="KW-0175">Coiled coil</keyword>
<comment type="subcellular location">
    <subcellularLocation>
        <location evidence="7">Cytoplasm</location>
    </subcellularLocation>
</comment>
<dbReference type="RefSeq" id="WP_168910030.1">
    <property type="nucleotide sequence ID" value="NZ_CP051428.1"/>
</dbReference>
<dbReference type="PROSITE" id="PS50109">
    <property type="entry name" value="HIS_KIN"/>
    <property type="match status" value="1"/>
</dbReference>
<keyword evidence="3 7" id="KW-0547">Nucleotide-binding</keyword>
<dbReference type="Pfam" id="PF02518">
    <property type="entry name" value="HATPase_c"/>
    <property type="match status" value="1"/>
</dbReference>
<dbReference type="InterPro" id="IPR008595">
    <property type="entry name" value="DegS"/>
</dbReference>
<evidence type="ECO:0000256" key="1">
    <source>
        <dbReference type="ARBA" id="ARBA00000085"/>
    </source>
</evidence>
<dbReference type="SMART" id="SM00387">
    <property type="entry name" value="HATPase_c"/>
    <property type="match status" value="1"/>
</dbReference>
<evidence type="ECO:0000256" key="3">
    <source>
        <dbReference type="ARBA" id="ARBA00022741"/>
    </source>
</evidence>
<dbReference type="GO" id="GO:0005524">
    <property type="term" value="F:ATP binding"/>
    <property type="evidence" value="ECO:0007669"/>
    <property type="project" value="UniProtKB-UniRule"/>
</dbReference>
<comment type="catalytic activity">
    <reaction evidence="1 7">
        <text>ATP + protein L-histidine = ADP + protein N-phospho-L-histidine.</text>
        <dbReference type="EC" id="2.7.13.3"/>
    </reaction>
</comment>
<sequence length="388" mass="45019">MKVDNRIVDIDRVIKNAIQVMEDSKYQIYEICESARKEMLTLEQELNQVLQDTVQTIDKVDKLEMEYRLARIRLTEVSRDFVRYKEEDIKNAYERATQLQLDLMVYREKETYLKARRDDLQKRVKNVESSVERAETIHSQINVVLEYLAGDLTQVTRILESAKNRQLIGLKIILAQEEERKRIAREIHDGPAQSLANLVLRTEIAERMLVKQEFQMVQHELVDLKAQVRSGLEEIRKIIFNLRPMALDDLGLVPTLRKYVQDFEEKTRIHTVFETIGREIRLPSAMEAGIYRLVQEAFTNAMKHASASYVSLELTYQSQMVKIAVQDNGIGFDAELIQSRAKINAHFGLMGMRERVELLEGRLELESSSGQGTKITIHIPTGVDQRKE</sequence>
<dbReference type="Pfam" id="PF07730">
    <property type="entry name" value="HisKA_3"/>
    <property type="match status" value="1"/>
</dbReference>
<reference evidence="11 12" key="1">
    <citation type="submission" date="2020-04" db="EMBL/GenBank/DDBJ databases">
        <title>Novel Paenibacillus strain UniB2 isolated from commercial digestive syrup.</title>
        <authorList>
            <person name="Thorat V."/>
            <person name="Kirdat K."/>
            <person name="Tiwarekar B."/>
            <person name="Yadav A."/>
        </authorList>
    </citation>
    <scope>NUCLEOTIDE SEQUENCE [LARGE SCALE GENOMIC DNA]</scope>
    <source>
        <strain evidence="11 12">UniB2</strain>
    </source>
</reference>
<name>A0A6H2H4A0_9BACL</name>
<dbReference type="GO" id="GO:0046983">
    <property type="term" value="F:protein dimerization activity"/>
    <property type="evidence" value="ECO:0007669"/>
    <property type="project" value="InterPro"/>
</dbReference>
<dbReference type="InterPro" id="IPR036890">
    <property type="entry name" value="HATPase_C_sf"/>
</dbReference>
<keyword evidence="7" id="KW-0904">Protein phosphatase</keyword>
<dbReference type="EMBL" id="CP051428">
    <property type="protein sequence ID" value="QJC54524.1"/>
    <property type="molecule type" value="Genomic_DNA"/>
</dbReference>
<keyword evidence="2 7" id="KW-0808">Transferase</keyword>
<feature type="domain" description="Histidine kinase" evidence="9">
    <location>
        <begin position="290"/>
        <end position="383"/>
    </location>
</feature>
<keyword evidence="7" id="KW-0963">Cytoplasm</keyword>
<evidence type="ECO:0000259" key="10">
    <source>
        <dbReference type="PROSITE" id="PS50870"/>
    </source>
</evidence>
<evidence type="ECO:0000256" key="5">
    <source>
        <dbReference type="ARBA" id="ARBA00022840"/>
    </source>
</evidence>
<dbReference type="CDD" id="cd16917">
    <property type="entry name" value="HATPase_UhpB-NarQ-NarX-like"/>
    <property type="match status" value="1"/>
</dbReference>
<dbReference type="SUPFAM" id="SSF55874">
    <property type="entry name" value="ATPase domain of HSP90 chaperone/DNA topoisomerase II/histidine kinase"/>
    <property type="match status" value="1"/>
</dbReference>
<dbReference type="InterPro" id="IPR010504">
    <property type="entry name" value="AH_dom"/>
</dbReference>
<feature type="coiled-coil region" evidence="8">
    <location>
        <begin position="32"/>
        <end position="80"/>
    </location>
</feature>
<protein>
    <recommendedName>
        <fullName evidence="7">Signal transduction histidine-protein kinase/phosphatase DegS</fullName>
        <ecNumber evidence="7">2.7.13.3</ecNumber>
        <ecNumber evidence="7">3.1.3.-</ecNumber>
    </recommendedName>
</protein>
<evidence type="ECO:0000313" key="12">
    <source>
        <dbReference type="Proteomes" id="UP000502136"/>
    </source>
</evidence>
<keyword evidence="4 7" id="KW-0418">Kinase</keyword>
<dbReference type="PROSITE" id="PS50870">
    <property type="entry name" value="AH"/>
    <property type="match status" value="1"/>
</dbReference>
<evidence type="ECO:0000256" key="7">
    <source>
        <dbReference type="PIRNR" id="PIRNR003169"/>
    </source>
</evidence>
<dbReference type="KEGG" id="palr:HGI30_21175"/>
<feature type="domain" description="AH" evidence="10">
    <location>
        <begin position="46"/>
        <end position="122"/>
    </location>
</feature>
<organism evidence="11 12">
    <name type="scientific">Paenibacillus albicereus</name>
    <dbReference type="NCBI Taxonomy" id="2726185"/>
    <lineage>
        <taxon>Bacteria</taxon>
        <taxon>Bacillati</taxon>
        <taxon>Bacillota</taxon>
        <taxon>Bacilli</taxon>
        <taxon>Bacillales</taxon>
        <taxon>Paenibacillaceae</taxon>
        <taxon>Paenibacillus</taxon>
    </lineage>
</organism>
<dbReference type="PIRSF" id="PIRSF003169">
    <property type="entry name" value="STHK_DegS"/>
    <property type="match status" value="1"/>
</dbReference>
<dbReference type="GO" id="GO:0004721">
    <property type="term" value="F:phosphoprotein phosphatase activity"/>
    <property type="evidence" value="ECO:0007669"/>
    <property type="project" value="UniProtKB-UniRule"/>
</dbReference>
<dbReference type="InterPro" id="IPR050482">
    <property type="entry name" value="Sensor_HK_TwoCompSys"/>
</dbReference>